<organism evidence="4 5">
    <name type="scientific">Dyadobacter endophyticus</name>
    <dbReference type="NCBI Taxonomy" id="1749036"/>
    <lineage>
        <taxon>Bacteria</taxon>
        <taxon>Pseudomonadati</taxon>
        <taxon>Bacteroidota</taxon>
        <taxon>Cytophagia</taxon>
        <taxon>Cytophagales</taxon>
        <taxon>Spirosomataceae</taxon>
        <taxon>Dyadobacter</taxon>
    </lineage>
</organism>
<comment type="caution">
    <text evidence="4">The sequence shown here is derived from an EMBL/GenBank/DDBJ whole genome shotgun (WGS) entry which is preliminary data.</text>
</comment>
<keyword evidence="2" id="KW-0249">Electron transport</keyword>
<dbReference type="InterPro" id="IPR001308">
    <property type="entry name" value="ETF_a/FixB"/>
</dbReference>
<evidence type="ECO:0000256" key="2">
    <source>
        <dbReference type="ARBA" id="ARBA00022982"/>
    </source>
</evidence>
<dbReference type="SUPFAM" id="SSF52402">
    <property type="entry name" value="Adenine nucleotide alpha hydrolases-like"/>
    <property type="match status" value="1"/>
</dbReference>
<dbReference type="SUPFAM" id="SSF52467">
    <property type="entry name" value="DHS-like NAD/FAD-binding domain"/>
    <property type="match status" value="1"/>
</dbReference>
<comment type="similarity">
    <text evidence="1">Belongs to the ETF alpha-subunit/FixB family.</text>
</comment>
<proteinExistence type="inferred from homology"/>
<dbReference type="SMART" id="SM00893">
    <property type="entry name" value="ETF"/>
    <property type="match status" value="1"/>
</dbReference>
<dbReference type="InterPro" id="IPR014730">
    <property type="entry name" value="ETF_a/b_N"/>
</dbReference>
<evidence type="ECO:0000313" key="5">
    <source>
        <dbReference type="Proteomes" id="UP000600214"/>
    </source>
</evidence>
<dbReference type="InterPro" id="IPR014729">
    <property type="entry name" value="Rossmann-like_a/b/a_fold"/>
</dbReference>
<evidence type="ECO:0000313" key="4">
    <source>
        <dbReference type="EMBL" id="GGH28609.1"/>
    </source>
</evidence>
<accession>A0ABQ1YJL5</accession>
<dbReference type="PANTHER" id="PTHR43153">
    <property type="entry name" value="ELECTRON TRANSFER FLAVOPROTEIN ALPHA"/>
    <property type="match status" value="1"/>
</dbReference>
<evidence type="ECO:0000256" key="1">
    <source>
        <dbReference type="ARBA" id="ARBA00005817"/>
    </source>
</evidence>
<dbReference type="Pfam" id="PF01012">
    <property type="entry name" value="ETF"/>
    <property type="match status" value="1"/>
</dbReference>
<dbReference type="Gene3D" id="3.40.50.620">
    <property type="entry name" value="HUPs"/>
    <property type="match status" value="1"/>
</dbReference>
<dbReference type="PANTHER" id="PTHR43153:SF1">
    <property type="entry name" value="ELECTRON TRANSFER FLAVOPROTEIN SUBUNIT ALPHA, MITOCHONDRIAL"/>
    <property type="match status" value="1"/>
</dbReference>
<dbReference type="InterPro" id="IPR014731">
    <property type="entry name" value="ETF_asu_C"/>
</dbReference>
<keyword evidence="2" id="KW-0813">Transport</keyword>
<dbReference type="EMBL" id="BMIA01000001">
    <property type="protein sequence ID" value="GGH28609.1"/>
    <property type="molecule type" value="Genomic_DNA"/>
</dbReference>
<name>A0ABQ1YJL5_9BACT</name>
<evidence type="ECO:0000259" key="3">
    <source>
        <dbReference type="SMART" id="SM00893"/>
    </source>
</evidence>
<dbReference type="InterPro" id="IPR029035">
    <property type="entry name" value="DHS-like_NAD/FAD-binding_dom"/>
</dbReference>
<feature type="domain" description="Electron transfer flavoprotein alpha/beta-subunit N-terminal" evidence="3">
    <location>
        <begin position="7"/>
        <end position="194"/>
    </location>
</feature>
<dbReference type="PIRSF" id="PIRSF000089">
    <property type="entry name" value="Electra_flavoP_a"/>
    <property type="match status" value="1"/>
</dbReference>
<sequence>MKTIMSVLIYVELDNGSIKKTSLEAVAYGAKVAEKTGGQAVVLALGKAENTALEIAGQYGAAKVLHAAAAELEHENSLAYANALVQAATQEGSKIIILSKSGLGDAMAARAAAKLKAGIVSGVTALPETDGGFKVTRSIFTGKAFATTEIRSDIKVLVVRKNAIELDEAGLTGGNAAVEAFQPTLRDSDFTASVVSVEKADSELSLTEAEIIVSGGRGMKGPEHWQPLIDLAKALGAATGCSKPVSDLDWRPHHEHIGQTGIKVAPSLYIACGISGAIQHLAGVNGSKCIVVINKDPEAPFFKAADYGIVGDVFEILPKLTEAAKSLK</sequence>
<dbReference type="Proteomes" id="UP000600214">
    <property type="component" value="Unassembled WGS sequence"/>
</dbReference>
<dbReference type="Pfam" id="PF00766">
    <property type="entry name" value="ETF_alpha"/>
    <property type="match status" value="1"/>
</dbReference>
<reference evidence="5" key="1">
    <citation type="journal article" date="2019" name="Int. J. Syst. Evol. Microbiol.">
        <title>The Global Catalogue of Microorganisms (GCM) 10K type strain sequencing project: providing services to taxonomists for standard genome sequencing and annotation.</title>
        <authorList>
            <consortium name="The Broad Institute Genomics Platform"/>
            <consortium name="The Broad Institute Genome Sequencing Center for Infectious Disease"/>
            <person name="Wu L."/>
            <person name="Ma J."/>
        </authorList>
    </citation>
    <scope>NUCLEOTIDE SEQUENCE [LARGE SCALE GENOMIC DNA]</scope>
    <source>
        <strain evidence="5">CGMCC 1.15288</strain>
    </source>
</reference>
<gene>
    <name evidence="4" type="primary">etfA</name>
    <name evidence="4" type="ORF">GCM10007423_15300</name>
</gene>
<dbReference type="Gene3D" id="3.40.50.1220">
    <property type="entry name" value="TPP-binding domain"/>
    <property type="match status" value="1"/>
</dbReference>
<protein>
    <submittedName>
        <fullName evidence="4">Electron transfer flavoprotein subunit alpha</fullName>
    </submittedName>
</protein>
<keyword evidence="5" id="KW-1185">Reference proteome</keyword>